<feature type="chain" id="PRO_5035451913" evidence="4">
    <location>
        <begin position="18"/>
        <end position="178"/>
    </location>
</feature>
<evidence type="ECO:0000313" key="6">
    <source>
        <dbReference type="Proteomes" id="UP000838878"/>
    </source>
</evidence>
<dbReference type="OrthoDB" id="7151184at2759"/>
<dbReference type="PANTHER" id="PTHR21066">
    <property type="entry name" value="ODORANT-BINDING PROTEIN 59A-RELATED"/>
    <property type="match status" value="1"/>
</dbReference>
<dbReference type="Proteomes" id="UP000838878">
    <property type="component" value="Chromosome 14"/>
</dbReference>
<accession>A0A8J9V505</accession>
<evidence type="ECO:0000313" key="5">
    <source>
        <dbReference type="EMBL" id="CAH0720155.1"/>
    </source>
</evidence>
<dbReference type="EMBL" id="OV170234">
    <property type="protein sequence ID" value="CAH0720155.1"/>
    <property type="molecule type" value="Genomic_DNA"/>
</dbReference>
<dbReference type="InterPro" id="IPR052295">
    <property type="entry name" value="Odorant-binding_protein"/>
</dbReference>
<dbReference type="PANTHER" id="PTHR21066:SF15">
    <property type="entry name" value="GH25962P-RELATED"/>
    <property type="match status" value="1"/>
</dbReference>
<proteinExistence type="inferred from homology"/>
<comment type="similarity">
    <text evidence="2">Belongs to the PBP/GOBP family.</text>
</comment>
<keyword evidence="3" id="KW-0964">Secreted</keyword>
<keyword evidence="6" id="KW-1185">Reference proteome</keyword>
<organism evidence="5 6">
    <name type="scientific">Brenthis ino</name>
    <name type="common">lesser marbled fritillary</name>
    <dbReference type="NCBI Taxonomy" id="405034"/>
    <lineage>
        <taxon>Eukaryota</taxon>
        <taxon>Metazoa</taxon>
        <taxon>Ecdysozoa</taxon>
        <taxon>Arthropoda</taxon>
        <taxon>Hexapoda</taxon>
        <taxon>Insecta</taxon>
        <taxon>Pterygota</taxon>
        <taxon>Neoptera</taxon>
        <taxon>Endopterygota</taxon>
        <taxon>Lepidoptera</taxon>
        <taxon>Glossata</taxon>
        <taxon>Ditrysia</taxon>
        <taxon>Papilionoidea</taxon>
        <taxon>Nymphalidae</taxon>
        <taxon>Heliconiinae</taxon>
        <taxon>Argynnini</taxon>
        <taxon>Brenthis</taxon>
    </lineage>
</organism>
<feature type="non-terminal residue" evidence="5">
    <location>
        <position position="178"/>
    </location>
</feature>
<dbReference type="Gene3D" id="1.10.238.270">
    <property type="match status" value="1"/>
</dbReference>
<evidence type="ECO:0000256" key="2">
    <source>
        <dbReference type="ARBA" id="ARBA00008098"/>
    </source>
</evidence>
<sequence>MLRIAMLCFLVLQVVTSEPPPLKCGPAPKLKNPLDCCPLPEVFKEEDYNECGLKIYFDDDGKVENRTMEEYCNKLKCLLNKYNLMKDETSVDKEAVGTFMDKWADTNEDFRDAVEIAKNKCLKEDLSKIFEEGYELCQPSIFVYCTSVTVYSNCPIWKDMQICKDVKEFMDDCKPFFP</sequence>
<evidence type="ECO:0000256" key="4">
    <source>
        <dbReference type="SAM" id="SignalP"/>
    </source>
</evidence>
<keyword evidence="4" id="KW-0732">Signal</keyword>
<dbReference type="GO" id="GO:0005576">
    <property type="term" value="C:extracellular region"/>
    <property type="evidence" value="ECO:0007669"/>
    <property type="project" value="UniProtKB-SubCell"/>
</dbReference>
<reference evidence="5" key="1">
    <citation type="submission" date="2021-12" db="EMBL/GenBank/DDBJ databases">
        <authorList>
            <person name="Martin H S."/>
        </authorList>
    </citation>
    <scope>NUCLEOTIDE SEQUENCE</scope>
</reference>
<evidence type="ECO:0000256" key="3">
    <source>
        <dbReference type="ARBA" id="ARBA00022525"/>
    </source>
</evidence>
<comment type="subcellular location">
    <subcellularLocation>
        <location evidence="1">Secreted</location>
    </subcellularLocation>
</comment>
<dbReference type="AlphaFoldDB" id="A0A8J9V505"/>
<name>A0A8J9V505_9NEOP</name>
<gene>
    <name evidence="5" type="ORF">BINO364_LOCUS6420</name>
</gene>
<evidence type="ECO:0000256" key="1">
    <source>
        <dbReference type="ARBA" id="ARBA00004613"/>
    </source>
</evidence>
<feature type="signal peptide" evidence="4">
    <location>
        <begin position="1"/>
        <end position="17"/>
    </location>
</feature>
<protein>
    <submittedName>
        <fullName evidence="5">Uncharacterized protein</fullName>
    </submittedName>
</protein>